<dbReference type="Pfam" id="PF02781">
    <property type="entry name" value="G6PD_C"/>
    <property type="match status" value="1"/>
</dbReference>
<keyword evidence="4 7" id="KW-0521">NADP</keyword>
<keyword evidence="6 7" id="KW-0119">Carbohydrate metabolism</keyword>
<dbReference type="AlphaFoldDB" id="A0A133PFX7"/>
<evidence type="ECO:0000256" key="2">
    <source>
        <dbReference type="ARBA" id="ARBA00009975"/>
    </source>
</evidence>
<evidence type="ECO:0000256" key="4">
    <source>
        <dbReference type="ARBA" id="ARBA00022857"/>
    </source>
</evidence>
<dbReference type="PANTHER" id="PTHR23429:SF0">
    <property type="entry name" value="GLUCOSE-6-PHOSPHATE 1-DEHYDROGENASE"/>
    <property type="match status" value="1"/>
</dbReference>
<evidence type="ECO:0000256" key="1">
    <source>
        <dbReference type="ARBA" id="ARBA00004937"/>
    </source>
</evidence>
<evidence type="ECO:0000313" key="12">
    <source>
        <dbReference type="EMBL" id="TQW15694.1"/>
    </source>
</evidence>
<reference evidence="12 14" key="2">
    <citation type="submission" date="2019-04" db="EMBL/GenBank/DDBJ databases">
        <title>Lactobacillus gasseri 7171 assembly.</title>
        <authorList>
            <person name="Joris B.R."/>
            <person name="Giguere D."/>
        </authorList>
    </citation>
    <scope>NUCLEOTIDE SEQUENCE [LARGE SCALE GENOMIC DNA]</scope>
    <source>
        <strain evidence="12 14">7171</strain>
    </source>
</reference>
<dbReference type="InterPro" id="IPR022674">
    <property type="entry name" value="G6P_DH_NAD-bd"/>
</dbReference>
<evidence type="ECO:0000256" key="7">
    <source>
        <dbReference type="HAMAP-Rule" id="MF_00966"/>
    </source>
</evidence>
<dbReference type="SUPFAM" id="SSF51735">
    <property type="entry name" value="NAD(P)-binding Rossmann-fold domains"/>
    <property type="match status" value="1"/>
</dbReference>
<dbReference type="eggNOG" id="COG0364">
    <property type="taxonomic scope" value="Bacteria"/>
</dbReference>
<comment type="catalytic activity">
    <reaction evidence="7">
        <text>D-glucose 6-phosphate + NADP(+) = 6-phospho-D-glucono-1,5-lactone + NADPH + H(+)</text>
        <dbReference type="Rhea" id="RHEA:15841"/>
        <dbReference type="ChEBI" id="CHEBI:15378"/>
        <dbReference type="ChEBI" id="CHEBI:57783"/>
        <dbReference type="ChEBI" id="CHEBI:57955"/>
        <dbReference type="ChEBI" id="CHEBI:58349"/>
        <dbReference type="ChEBI" id="CHEBI:61548"/>
        <dbReference type="EC" id="1.1.1.49"/>
    </reaction>
</comment>
<dbReference type="GO" id="GO:0004345">
    <property type="term" value="F:glucose-6-phosphate dehydrogenase activity"/>
    <property type="evidence" value="ECO:0007669"/>
    <property type="project" value="UniProtKB-UniRule"/>
</dbReference>
<evidence type="ECO:0000259" key="8">
    <source>
        <dbReference type="Pfam" id="PF00479"/>
    </source>
</evidence>
<reference evidence="11 15" key="3">
    <citation type="submission" date="2019-09" db="EMBL/GenBank/DDBJ databases">
        <title>Investigation of probiotic properties of different lactic acid bacteria.</title>
        <authorList>
            <person name="Jaomanjaka F."/>
            <person name="Blanc P."/>
        </authorList>
    </citation>
    <scope>NUCLEOTIDE SEQUENCE [LARGE SCALE GENOMIC DNA]</scope>
    <source>
        <strain evidence="11 15">BIO6369</strain>
    </source>
</reference>
<evidence type="ECO:0000313" key="14">
    <source>
        <dbReference type="Proteomes" id="UP000316012"/>
    </source>
</evidence>
<feature type="binding site" evidence="7">
    <location>
        <position position="236"/>
    </location>
    <ligand>
        <name>substrate</name>
    </ligand>
</feature>
<comment type="pathway">
    <text evidence="1 7">Carbohydrate degradation; pentose phosphate pathway; D-ribulose 5-phosphate from D-glucose 6-phosphate (oxidative stage): step 1/3.</text>
</comment>
<evidence type="ECO:0000256" key="3">
    <source>
        <dbReference type="ARBA" id="ARBA00022526"/>
    </source>
</evidence>
<sequence>MENIPVVMIIFGGSGDLAHRKLYPALFNLYQKGLIHDHFAVIGTARRPWSHEYLQEQVVEAIKESNSSFDEKDAKEFASHFYYQSHDVTDVDHYIALKELATKLDKKYHAEGNRIFYMAMAPRFFGTIATHINDQKLVGSGFNRLVIEKPFGHDLASAEKLNQEISESFAEDSVYRIDHYLGKEMVQNIMPLRMTNPIVNNIWCKKYIANMQVTLAESLGVGTRGGYYETSGALRDMVQNHIFQIITLLAMPEPKALDSDHIHEAKQELLDSLVIPTPEMVKQHFSRGQYLASDDEVEYLKADQVAPDSKVETFVAGEVNFKKGPVAGVPIYFRTGKKMKDKVSRIDIVLHHMNNLYGNAHSNNISIIIDPRSEIFFTINGKKITTEGLRRENLSYKFSKEEMAQVPDGYERLLHDVFVADRTNFTHWSELKQYWKFVDAVEAAWQDENKDIKQLEQYPSGEFGTESSNHIFEKDTEHWIYR</sequence>
<dbReference type="Gene3D" id="3.30.360.10">
    <property type="entry name" value="Dihydrodipicolinate Reductase, domain 2"/>
    <property type="match status" value="1"/>
</dbReference>
<feature type="binding site" evidence="7">
    <location>
        <position position="149"/>
    </location>
    <ligand>
        <name>NADP(+)</name>
        <dbReference type="ChEBI" id="CHEBI:58349"/>
    </ligand>
</feature>
<dbReference type="PIRSF" id="PIRSF000110">
    <property type="entry name" value="G6PD"/>
    <property type="match status" value="1"/>
</dbReference>
<dbReference type="NCBIfam" id="TIGR00871">
    <property type="entry name" value="zwf"/>
    <property type="match status" value="1"/>
</dbReference>
<dbReference type="Proteomes" id="UP000316012">
    <property type="component" value="Unassembled WGS sequence"/>
</dbReference>
<feature type="binding site" evidence="7">
    <location>
        <position position="342"/>
    </location>
    <ligand>
        <name>substrate</name>
    </ligand>
</feature>
<dbReference type="Gene3D" id="3.40.50.720">
    <property type="entry name" value="NAD(P)-binding Rossmann-like Domain"/>
    <property type="match status" value="1"/>
</dbReference>
<dbReference type="PANTHER" id="PTHR23429">
    <property type="entry name" value="GLUCOSE-6-PHOSPHATE 1-DEHYDROGENASE G6PD"/>
    <property type="match status" value="1"/>
</dbReference>
<dbReference type="InterPro" id="IPR001282">
    <property type="entry name" value="G6P_DH"/>
</dbReference>
<keyword evidence="14" id="KW-1185">Reference proteome</keyword>
<comment type="similarity">
    <text evidence="2 7">Belongs to the glucose-6-phosphate dehydrogenase family.</text>
</comment>
<dbReference type="GO" id="GO:0009051">
    <property type="term" value="P:pentose-phosphate shunt, oxidative branch"/>
    <property type="evidence" value="ECO:0007669"/>
    <property type="project" value="TreeGrafter"/>
</dbReference>
<gene>
    <name evidence="7 10" type="primary">zwf</name>
    <name evidence="11" type="ORF">F8244_09065</name>
    <name evidence="12" type="ORF">FIPPAONL_00575</name>
    <name evidence="10" type="ORF">LJCM1025_14500</name>
</gene>
<dbReference type="EMBL" id="WBOA01000005">
    <property type="protein sequence ID" value="KAB1950200.1"/>
    <property type="molecule type" value="Genomic_DNA"/>
</dbReference>
<dbReference type="GO" id="GO:0006006">
    <property type="term" value="P:glucose metabolic process"/>
    <property type="evidence" value="ECO:0007669"/>
    <property type="project" value="UniProtKB-KW"/>
</dbReference>
<dbReference type="Proteomes" id="UP000250668">
    <property type="component" value="Unassembled WGS sequence"/>
</dbReference>
<dbReference type="InterPro" id="IPR022675">
    <property type="entry name" value="G6P_DH_C"/>
</dbReference>
<name>A0A133PFX7_LACGS</name>
<keyword evidence="5 7" id="KW-0560">Oxidoreductase</keyword>
<evidence type="ECO:0000313" key="11">
    <source>
        <dbReference type="EMBL" id="KAB1950200.1"/>
    </source>
</evidence>
<evidence type="ECO:0000256" key="6">
    <source>
        <dbReference type="ARBA" id="ARBA00023277"/>
    </source>
</evidence>
<dbReference type="GO" id="GO:0050661">
    <property type="term" value="F:NADP binding"/>
    <property type="evidence" value="ECO:0007669"/>
    <property type="project" value="UniProtKB-UniRule"/>
</dbReference>
<keyword evidence="3 7" id="KW-0313">Glucose metabolism</keyword>
<comment type="function">
    <text evidence="7">Catalyzes the oxidation of glucose 6-phosphate to 6-phosphogluconolactone.</text>
</comment>
<feature type="binding site" evidence="7">
    <location>
        <position position="179"/>
    </location>
    <ligand>
        <name>substrate</name>
    </ligand>
</feature>
<feature type="domain" description="Glucose-6-phosphate dehydrogenase NAD-binding" evidence="8">
    <location>
        <begin position="9"/>
        <end position="188"/>
    </location>
</feature>
<feature type="active site" description="Proton acceptor" evidence="7">
    <location>
        <position position="241"/>
    </location>
</feature>
<dbReference type="OrthoDB" id="9802739at2"/>
<dbReference type="EC" id="1.1.1.49" evidence="7"/>
<feature type="domain" description="Glucose-6-phosphate dehydrogenase C-terminal" evidence="9">
    <location>
        <begin position="190"/>
        <end position="479"/>
    </location>
</feature>
<dbReference type="InterPro" id="IPR019796">
    <property type="entry name" value="G6P_DH_AS"/>
</dbReference>
<evidence type="ECO:0000259" key="9">
    <source>
        <dbReference type="Pfam" id="PF02781"/>
    </source>
</evidence>
<dbReference type="STRING" id="324831.LGAS_0417"/>
<dbReference type="UniPathway" id="UPA00115">
    <property type="reaction ID" value="UER00408"/>
</dbReference>
<dbReference type="Pfam" id="PF00479">
    <property type="entry name" value="G6PD_N"/>
    <property type="match status" value="1"/>
</dbReference>
<dbReference type="SUPFAM" id="SSF55347">
    <property type="entry name" value="Glyceraldehyde-3-phosphate dehydrogenase-like, C-terminal domain"/>
    <property type="match status" value="1"/>
</dbReference>
<reference evidence="10 13" key="1">
    <citation type="journal article" date="2018" name="Int. J. Syst. Evol. Microbiol.">
        <title>Lactobacillus paragasseri sp. nov., a sister taxon of Lactobacillus gasseri, based on whole-genome sequence analyses.</title>
        <authorList>
            <person name="Tanizawa Y."/>
            <person name="Tada I."/>
            <person name="Kobayashi H."/>
            <person name="Endo A."/>
            <person name="Maeno S."/>
            <person name="Toyoda A."/>
            <person name="Arita M."/>
            <person name="Nakamura Y."/>
            <person name="Sakamoto M."/>
            <person name="Ohkuma M."/>
            <person name="Tohno M."/>
        </authorList>
    </citation>
    <scope>NUCLEOTIDE SEQUENCE [LARGE SCALE GENOMIC DNA]</scope>
    <source>
        <strain evidence="10 13">JCM 1025</strain>
    </source>
</reference>
<dbReference type="PROSITE" id="PS00069">
    <property type="entry name" value="G6P_DEHYDROGENASE"/>
    <property type="match status" value="1"/>
</dbReference>
<dbReference type="RefSeq" id="WP_003647721.1">
    <property type="nucleotide sequence ID" value="NZ_BEXJ01000002.1"/>
</dbReference>
<evidence type="ECO:0000256" key="5">
    <source>
        <dbReference type="ARBA" id="ARBA00023002"/>
    </source>
</evidence>
<feature type="binding site" evidence="7">
    <location>
        <position position="183"/>
    </location>
    <ligand>
        <name>substrate</name>
    </ligand>
</feature>
<dbReference type="EMBL" id="BEXJ01000002">
    <property type="protein sequence ID" value="GBA97225.1"/>
    <property type="molecule type" value="Genomic_DNA"/>
</dbReference>
<dbReference type="PRINTS" id="PR00079">
    <property type="entry name" value="G6PDHDRGNASE"/>
</dbReference>
<accession>A0A133PFX7</accession>
<feature type="binding site" evidence="7">
    <location>
        <position position="337"/>
    </location>
    <ligand>
        <name>substrate</name>
    </ligand>
</feature>
<proteinExistence type="inferred from homology"/>
<protein>
    <recommendedName>
        <fullName evidence="7">Glucose-6-phosphate 1-dehydrogenase</fullName>
        <shortName evidence="7">G6PD</shortName>
        <ecNumber evidence="7">1.1.1.49</ecNumber>
    </recommendedName>
</protein>
<dbReference type="InterPro" id="IPR036291">
    <property type="entry name" value="NAD(P)-bd_dom_sf"/>
</dbReference>
<feature type="binding site" evidence="7">
    <location>
        <position position="217"/>
    </location>
    <ligand>
        <name>substrate</name>
    </ligand>
</feature>
<organism evidence="11 15">
    <name type="scientific">Lactobacillus gasseri</name>
    <dbReference type="NCBI Taxonomy" id="1596"/>
    <lineage>
        <taxon>Bacteria</taxon>
        <taxon>Bacillati</taxon>
        <taxon>Bacillota</taxon>
        <taxon>Bacilli</taxon>
        <taxon>Lactobacillales</taxon>
        <taxon>Lactobacillaceae</taxon>
        <taxon>Lactobacillus</taxon>
    </lineage>
</organism>
<comment type="caution">
    <text evidence="7">Lacks conserved residue(s) required for the propagation of feature annotation.</text>
</comment>
<dbReference type="EMBL" id="SRMD01000064">
    <property type="protein sequence ID" value="TQW15694.1"/>
    <property type="molecule type" value="Genomic_DNA"/>
</dbReference>
<comment type="caution">
    <text evidence="11">The sequence shown here is derived from an EMBL/GenBank/DDBJ whole genome shotgun (WGS) entry which is preliminary data.</text>
</comment>
<feature type="binding site" evidence="7">
    <location>
        <begin position="87"/>
        <end position="88"/>
    </location>
    <ligand>
        <name>NADP(+)</name>
        <dbReference type="ChEBI" id="CHEBI:58349"/>
    </ligand>
</feature>
<dbReference type="Proteomes" id="UP000460112">
    <property type="component" value="Unassembled WGS sequence"/>
</dbReference>
<evidence type="ECO:0000313" key="13">
    <source>
        <dbReference type="Proteomes" id="UP000250668"/>
    </source>
</evidence>
<evidence type="ECO:0000313" key="10">
    <source>
        <dbReference type="EMBL" id="GBA97225.1"/>
    </source>
</evidence>
<feature type="binding site" evidence="7">
    <location>
        <position position="46"/>
    </location>
    <ligand>
        <name>NADP(+)</name>
        <dbReference type="ChEBI" id="CHEBI:58349"/>
    </ligand>
</feature>
<evidence type="ECO:0000313" key="15">
    <source>
        <dbReference type="Proteomes" id="UP000460112"/>
    </source>
</evidence>
<dbReference type="GO" id="GO:0005829">
    <property type="term" value="C:cytosol"/>
    <property type="evidence" value="ECO:0007669"/>
    <property type="project" value="TreeGrafter"/>
</dbReference>
<dbReference type="HAMAP" id="MF_00966">
    <property type="entry name" value="G6PD"/>
    <property type="match status" value="1"/>
</dbReference>